<evidence type="ECO:0000256" key="9">
    <source>
        <dbReference type="ARBA" id="ARBA00023125"/>
    </source>
</evidence>
<keyword evidence="9 13" id="KW-0238">DNA-binding</keyword>
<dbReference type="GO" id="GO:0006310">
    <property type="term" value="P:DNA recombination"/>
    <property type="evidence" value="ECO:0007669"/>
    <property type="project" value="UniProtKB-UniRule"/>
</dbReference>
<dbReference type="PANTHER" id="PTHR30194">
    <property type="entry name" value="CROSSOVER JUNCTION ENDODEOXYRIBONUCLEASE RUVC"/>
    <property type="match status" value="1"/>
</dbReference>
<dbReference type="AlphaFoldDB" id="A0A518GF62"/>
<evidence type="ECO:0000256" key="12">
    <source>
        <dbReference type="ARBA" id="ARBA00029354"/>
    </source>
</evidence>
<keyword evidence="6 13" id="KW-0227">DNA damage</keyword>
<comment type="catalytic activity">
    <reaction evidence="12 13">
        <text>Endonucleolytic cleavage at a junction such as a reciprocal single-stranded crossover between two homologous DNA duplexes (Holliday junction).</text>
        <dbReference type="EC" id="3.1.21.10"/>
    </reaction>
</comment>
<keyword evidence="16" id="KW-1185">Reference proteome</keyword>
<feature type="active site" evidence="13">
    <location>
        <position position="145"/>
    </location>
</feature>
<keyword evidence="5 13" id="KW-0255">Endonuclease</keyword>
<evidence type="ECO:0000313" key="15">
    <source>
        <dbReference type="EMBL" id="QDV27241.1"/>
    </source>
</evidence>
<dbReference type="GO" id="GO:0000287">
    <property type="term" value="F:magnesium ion binding"/>
    <property type="evidence" value="ECO:0007669"/>
    <property type="project" value="UniProtKB-UniRule"/>
</dbReference>
<evidence type="ECO:0000256" key="13">
    <source>
        <dbReference type="HAMAP-Rule" id="MF_00034"/>
    </source>
</evidence>
<gene>
    <name evidence="13 15" type="primary">ruvC</name>
    <name evidence="15" type="ORF">Q31a_56290</name>
</gene>
<feature type="binding site" evidence="13">
    <location>
        <position position="71"/>
    </location>
    <ligand>
        <name>Mg(2+)</name>
        <dbReference type="ChEBI" id="CHEBI:18420"/>
        <label>2</label>
    </ligand>
</feature>
<dbReference type="EC" id="3.1.21.10" evidence="13 14"/>
<evidence type="ECO:0000256" key="3">
    <source>
        <dbReference type="ARBA" id="ARBA00022722"/>
    </source>
</evidence>
<feature type="binding site" evidence="13">
    <location>
        <position position="11"/>
    </location>
    <ligand>
        <name>Mg(2+)</name>
        <dbReference type="ChEBI" id="CHEBI:18420"/>
        <label>1</label>
    </ligand>
</feature>
<dbReference type="Gene3D" id="3.30.420.10">
    <property type="entry name" value="Ribonuclease H-like superfamily/Ribonuclease H"/>
    <property type="match status" value="1"/>
</dbReference>
<dbReference type="FunFam" id="3.30.420.10:FF:000002">
    <property type="entry name" value="Crossover junction endodeoxyribonuclease RuvC"/>
    <property type="match status" value="1"/>
</dbReference>
<dbReference type="InterPro" id="IPR002176">
    <property type="entry name" value="X-over_junc_endoDNase_RuvC"/>
</dbReference>
<comment type="subcellular location">
    <subcellularLocation>
        <location evidence="13">Cytoplasm</location>
    </subcellularLocation>
</comment>
<dbReference type="InterPro" id="IPR036397">
    <property type="entry name" value="RNaseH_sf"/>
</dbReference>
<keyword evidence="4 13" id="KW-0479">Metal-binding</keyword>
<dbReference type="GO" id="GO:0048476">
    <property type="term" value="C:Holliday junction resolvase complex"/>
    <property type="evidence" value="ECO:0007669"/>
    <property type="project" value="UniProtKB-UniRule"/>
</dbReference>
<evidence type="ECO:0000256" key="7">
    <source>
        <dbReference type="ARBA" id="ARBA00022801"/>
    </source>
</evidence>
<evidence type="ECO:0000256" key="2">
    <source>
        <dbReference type="ARBA" id="ARBA00022490"/>
    </source>
</evidence>
<organism evidence="15 16">
    <name type="scientific">Aureliella helgolandensis</name>
    <dbReference type="NCBI Taxonomy" id="2527968"/>
    <lineage>
        <taxon>Bacteria</taxon>
        <taxon>Pseudomonadati</taxon>
        <taxon>Planctomycetota</taxon>
        <taxon>Planctomycetia</taxon>
        <taxon>Pirellulales</taxon>
        <taxon>Pirellulaceae</taxon>
        <taxon>Aureliella</taxon>
    </lineage>
</organism>
<dbReference type="SUPFAM" id="SSF53098">
    <property type="entry name" value="Ribonuclease H-like"/>
    <property type="match status" value="1"/>
</dbReference>
<keyword evidence="10 13" id="KW-0233">DNA recombination</keyword>
<reference evidence="15 16" key="1">
    <citation type="submission" date="2019-02" db="EMBL/GenBank/DDBJ databases">
        <title>Deep-cultivation of Planctomycetes and their phenomic and genomic characterization uncovers novel biology.</title>
        <authorList>
            <person name="Wiegand S."/>
            <person name="Jogler M."/>
            <person name="Boedeker C."/>
            <person name="Pinto D."/>
            <person name="Vollmers J."/>
            <person name="Rivas-Marin E."/>
            <person name="Kohn T."/>
            <person name="Peeters S.H."/>
            <person name="Heuer A."/>
            <person name="Rast P."/>
            <person name="Oberbeckmann S."/>
            <person name="Bunk B."/>
            <person name="Jeske O."/>
            <person name="Meyerdierks A."/>
            <person name="Storesund J.E."/>
            <person name="Kallscheuer N."/>
            <person name="Luecker S."/>
            <person name="Lage O.M."/>
            <person name="Pohl T."/>
            <person name="Merkel B.J."/>
            <person name="Hornburger P."/>
            <person name="Mueller R.-W."/>
            <person name="Bruemmer F."/>
            <person name="Labrenz M."/>
            <person name="Spormann A.M."/>
            <person name="Op den Camp H."/>
            <person name="Overmann J."/>
            <person name="Amann R."/>
            <person name="Jetten M.S.M."/>
            <person name="Mascher T."/>
            <person name="Medema M.H."/>
            <person name="Devos D.P."/>
            <person name="Kaster A.-K."/>
            <person name="Ovreas L."/>
            <person name="Rohde M."/>
            <person name="Galperin M.Y."/>
            <person name="Jogler C."/>
        </authorList>
    </citation>
    <scope>NUCLEOTIDE SEQUENCE [LARGE SCALE GENOMIC DNA]</scope>
    <source>
        <strain evidence="15 16">Q31a</strain>
    </source>
</reference>
<keyword evidence="8 13" id="KW-0460">Magnesium</keyword>
<evidence type="ECO:0000256" key="8">
    <source>
        <dbReference type="ARBA" id="ARBA00022842"/>
    </source>
</evidence>
<dbReference type="CDD" id="cd16962">
    <property type="entry name" value="RuvC"/>
    <property type="match status" value="1"/>
</dbReference>
<dbReference type="GO" id="GO:0008821">
    <property type="term" value="F:crossover junction DNA endonuclease activity"/>
    <property type="evidence" value="ECO:0007669"/>
    <property type="project" value="UniProtKB-UniRule"/>
</dbReference>
<dbReference type="NCBIfam" id="TIGR00228">
    <property type="entry name" value="ruvC"/>
    <property type="match status" value="1"/>
</dbReference>
<dbReference type="InterPro" id="IPR020563">
    <property type="entry name" value="X-over_junc_endoDNase_Mg_BS"/>
</dbReference>
<evidence type="ECO:0000256" key="5">
    <source>
        <dbReference type="ARBA" id="ARBA00022759"/>
    </source>
</evidence>
<dbReference type="InterPro" id="IPR012337">
    <property type="entry name" value="RNaseH-like_sf"/>
</dbReference>
<feature type="binding site" evidence="13">
    <location>
        <position position="145"/>
    </location>
    <ligand>
        <name>Mg(2+)</name>
        <dbReference type="ChEBI" id="CHEBI:18420"/>
        <label>1</label>
    </ligand>
</feature>
<keyword evidence="7 13" id="KW-0378">Hydrolase</keyword>
<dbReference type="Pfam" id="PF02075">
    <property type="entry name" value="RuvC"/>
    <property type="match status" value="1"/>
</dbReference>
<name>A0A518GF62_9BACT</name>
<comment type="subunit">
    <text evidence="13">Homodimer which binds Holliday junction (HJ) DNA. The HJ becomes 2-fold symmetrical on binding to RuvC with unstacked arms; it has a different conformation from HJ DNA in complex with RuvA. In the full resolvosome a probable DNA-RuvA(4)-RuvB(12)-RuvC(2) complex forms which resolves the HJ.</text>
</comment>
<proteinExistence type="inferred from homology"/>
<dbReference type="GO" id="GO:0005737">
    <property type="term" value="C:cytoplasm"/>
    <property type="evidence" value="ECO:0007669"/>
    <property type="project" value="UniProtKB-SubCell"/>
</dbReference>
<evidence type="ECO:0000256" key="11">
    <source>
        <dbReference type="ARBA" id="ARBA00023204"/>
    </source>
</evidence>
<accession>A0A518GF62</accession>
<evidence type="ECO:0000256" key="1">
    <source>
        <dbReference type="ARBA" id="ARBA00009518"/>
    </source>
</evidence>
<feature type="active site" evidence="13">
    <location>
        <position position="11"/>
    </location>
</feature>
<dbReference type="Proteomes" id="UP000318017">
    <property type="component" value="Chromosome"/>
</dbReference>
<keyword evidence="2 13" id="KW-0963">Cytoplasm</keyword>
<feature type="active site" evidence="13">
    <location>
        <position position="71"/>
    </location>
</feature>
<comment type="function">
    <text evidence="13">The RuvA-RuvB-RuvC complex processes Holliday junction (HJ) DNA during genetic recombination and DNA repair. Endonuclease that resolves HJ intermediates. Cleaves cruciform DNA by making single-stranded nicks across the HJ at symmetrical positions within the homologous arms, yielding a 5'-phosphate and a 3'-hydroxyl group; requires a central core of homology in the junction. The consensus cleavage sequence is 5'-(A/T)TT(C/G)-3'. Cleavage occurs on the 3'-side of the TT dinucleotide at the point of strand exchange. HJ branch migration catalyzed by RuvA-RuvB allows RuvC to scan DNA until it finds its consensus sequence, where it cleaves and resolves the cruciform DNA.</text>
</comment>
<dbReference type="RefSeq" id="WP_145084338.1">
    <property type="nucleotide sequence ID" value="NZ_CP036298.1"/>
</dbReference>
<dbReference type="PRINTS" id="PR00696">
    <property type="entry name" value="RSOLVASERUVC"/>
</dbReference>
<dbReference type="HAMAP" id="MF_00034">
    <property type="entry name" value="RuvC"/>
    <property type="match status" value="1"/>
</dbReference>
<keyword evidence="11 13" id="KW-0234">DNA repair</keyword>
<evidence type="ECO:0000313" key="16">
    <source>
        <dbReference type="Proteomes" id="UP000318017"/>
    </source>
</evidence>
<dbReference type="EMBL" id="CP036298">
    <property type="protein sequence ID" value="QDV27241.1"/>
    <property type="molecule type" value="Genomic_DNA"/>
</dbReference>
<comment type="cofactor">
    <cofactor evidence="13">
        <name>Mg(2+)</name>
        <dbReference type="ChEBI" id="CHEBI:18420"/>
    </cofactor>
    <text evidence="13">Binds 2 Mg(2+) ion per subunit.</text>
</comment>
<evidence type="ECO:0000256" key="10">
    <source>
        <dbReference type="ARBA" id="ARBA00023172"/>
    </source>
</evidence>
<dbReference type="GO" id="GO:0003677">
    <property type="term" value="F:DNA binding"/>
    <property type="evidence" value="ECO:0007669"/>
    <property type="project" value="UniProtKB-KW"/>
</dbReference>
<dbReference type="KEGG" id="ahel:Q31a_56290"/>
<dbReference type="PROSITE" id="PS01321">
    <property type="entry name" value="RUVC"/>
    <property type="match status" value="1"/>
</dbReference>
<protein>
    <recommendedName>
        <fullName evidence="13 14">Crossover junction endodeoxyribonuclease RuvC</fullName>
        <ecNumber evidence="13 14">3.1.21.10</ecNumber>
    </recommendedName>
    <alternativeName>
        <fullName evidence="13">Holliday junction nuclease RuvC</fullName>
    </alternativeName>
    <alternativeName>
        <fullName evidence="13">Holliday junction resolvase RuvC</fullName>
    </alternativeName>
</protein>
<sequence>MADGQLVLGIDPALGTTGYGLVHCHGNRLKLVDAGVIRCRRNRPLEERLKELHDGMCEILAELKPDCFAIEQLYSHYDRPTTAILMGHARGAILLAAAQANLPVHSYAATQIKKTLTGNGRAPKTQMQFAVKHQLGLSVVPEPADVADALAIALTHYHFSQASPLLSQGTRARAI</sequence>
<comment type="similarity">
    <text evidence="1 13">Belongs to the RuvC family.</text>
</comment>
<evidence type="ECO:0000256" key="4">
    <source>
        <dbReference type="ARBA" id="ARBA00022723"/>
    </source>
</evidence>
<evidence type="ECO:0000256" key="14">
    <source>
        <dbReference type="NCBIfam" id="TIGR00228"/>
    </source>
</evidence>
<keyword evidence="3 13" id="KW-0540">Nuclease</keyword>
<dbReference type="PANTHER" id="PTHR30194:SF3">
    <property type="entry name" value="CROSSOVER JUNCTION ENDODEOXYRIBONUCLEASE RUVC"/>
    <property type="match status" value="1"/>
</dbReference>
<dbReference type="OrthoDB" id="9805499at2"/>
<dbReference type="GO" id="GO:0006281">
    <property type="term" value="P:DNA repair"/>
    <property type="evidence" value="ECO:0007669"/>
    <property type="project" value="UniProtKB-UniRule"/>
</dbReference>
<evidence type="ECO:0000256" key="6">
    <source>
        <dbReference type="ARBA" id="ARBA00022763"/>
    </source>
</evidence>